<dbReference type="OrthoDB" id="4501073at2"/>
<feature type="transmembrane region" description="Helical" evidence="1">
    <location>
        <begin position="251"/>
        <end position="270"/>
    </location>
</feature>
<sequence>MTEDGDRYDIDNQNIVSGNGHVDTQIGVYSVYHDATIYTVDKGDRPERKQEVALAYLTGGVPRHAEELLAELVFNGDPSTERAYYYVLSVLSERGFADLTSRLVSGIRDARKICDSLPQDRWKQALHVVWQILDHVRSDDGGASFAAVGAFGRLPAERQDEITTHLAMLVDGLVEQQLNAERKHEVGAERFSRDRVLRARLFFEPDPAEPVRYQPRMLLGETGDRRPVIVGGLLALVSFIGLFFGPVTFSLVAGVLLVVAGCAVLGRYGIEHTAHLLNVALRRDTEKAENEPAGPTAVDKLVDRCFREARPEYAAEWSRYAAGYRTRLKQRFNAQLRFDDPDQVKKHKWLLDWHARRVAVQWPHHDRYGQPEPTAPGGARLWQAAGVLVAVAGVLLLLFGAQRWQAIPLLVGGWFAVPGLVEVVAAGRAALLPLKEANEVFDEEMAEFDRWRRELRDRPTDSEMARWLALDKAHLKAEALRAGNITERDLVSHVVINQWKPGGRLGRVHHGPPRYTDYKVTVILLTTHGVRASQGYLDFLTGEIKDTSWDTFGYDRIASASLRVQEKAAYKRPGKVRNRLFTLRLLNNHEIITVDERLDIEDDTKAADESELERLAAATSGMDAALPVLEAVAHQGSAWITLERDRRTLWSRTWST</sequence>
<keyword evidence="1" id="KW-1133">Transmembrane helix</keyword>
<protein>
    <submittedName>
        <fullName evidence="2">Uncharacterized protein</fullName>
    </submittedName>
</protein>
<keyword evidence="3" id="KW-1185">Reference proteome</keyword>
<gene>
    <name evidence="2" type="ORF">CLV68_0088</name>
</gene>
<organism evidence="2 3">
    <name type="scientific">Actinokineospora cianjurensis</name>
    <dbReference type="NCBI Taxonomy" id="585224"/>
    <lineage>
        <taxon>Bacteria</taxon>
        <taxon>Bacillati</taxon>
        <taxon>Actinomycetota</taxon>
        <taxon>Actinomycetes</taxon>
        <taxon>Pseudonocardiales</taxon>
        <taxon>Pseudonocardiaceae</taxon>
        <taxon>Actinokineospora</taxon>
    </lineage>
</organism>
<dbReference type="EMBL" id="RCDD01000001">
    <property type="protein sequence ID" value="RLK59607.1"/>
    <property type="molecule type" value="Genomic_DNA"/>
</dbReference>
<reference evidence="2 3" key="1">
    <citation type="submission" date="2018-10" db="EMBL/GenBank/DDBJ databases">
        <title>Genomic Encyclopedia of Archaeal and Bacterial Type Strains, Phase II (KMG-II): from individual species to whole genera.</title>
        <authorList>
            <person name="Goeker M."/>
        </authorList>
    </citation>
    <scope>NUCLEOTIDE SEQUENCE [LARGE SCALE GENOMIC DNA]</scope>
    <source>
        <strain evidence="2 3">DSM 45657</strain>
    </source>
</reference>
<name>A0A421B5E7_9PSEU</name>
<evidence type="ECO:0000256" key="1">
    <source>
        <dbReference type="SAM" id="Phobius"/>
    </source>
</evidence>
<dbReference type="AlphaFoldDB" id="A0A421B5E7"/>
<proteinExistence type="predicted"/>
<dbReference type="Proteomes" id="UP000282454">
    <property type="component" value="Unassembled WGS sequence"/>
</dbReference>
<evidence type="ECO:0000313" key="3">
    <source>
        <dbReference type="Proteomes" id="UP000282454"/>
    </source>
</evidence>
<comment type="caution">
    <text evidence="2">The sequence shown here is derived from an EMBL/GenBank/DDBJ whole genome shotgun (WGS) entry which is preliminary data.</text>
</comment>
<accession>A0A421B5E7</accession>
<feature type="transmembrane region" description="Helical" evidence="1">
    <location>
        <begin position="406"/>
        <end position="425"/>
    </location>
</feature>
<feature type="transmembrane region" description="Helical" evidence="1">
    <location>
        <begin position="227"/>
        <end position="245"/>
    </location>
</feature>
<feature type="transmembrane region" description="Helical" evidence="1">
    <location>
        <begin position="381"/>
        <end position="400"/>
    </location>
</feature>
<evidence type="ECO:0000313" key="2">
    <source>
        <dbReference type="EMBL" id="RLK59607.1"/>
    </source>
</evidence>
<dbReference type="RefSeq" id="WP_121388676.1">
    <property type="nucleotide sequence ID" value="NZ_RCDD01000001.1"/>
</dbReference>
<keyword evidence="1" id="KW-0812">Transmembrane</keyword>
<keyword evidence="1" id="KW-0472">Membrane</keyword>